<dbReference type="InterPro" id="IPR041657">
    <property type="entry name" value="HTH_17"/>
</dbReference>
<evidence type="ECO:0000313" key="3">
    <source>
        <dbReference type="Proteomes" id="UP001597460"/>
    </source>
</evidence>
<evidence type="ECO:0000259" key="1">
    <source>
        <dbReference type="Pfam" id="PF12728"/>
    </source>
</evidence>
<keyword evidence="3" id="KW-1185">Reference proteome</keyword>
<organism evidence="2 3">
    <name type="scientific">Gracilimonas halophila</name>
    <dbReference type="NCBI Taxonomy" id="1834464"/>
    <lineage>
        <taxon>Bacteria</taxon>
        <taxon>Pseudomonadati</taxon>
        <taxon>Balneolota</taxon>
        <taxon>Balneolia</taxon>
        <taxon>Balneolales</taxon>
        <taxon>Balneolaceae</taxon>
        <taxon>Gracilimonas</taxon>
    </lineage>
</organism>
<accession>A0ABW5JFS0</accession>
<proteinExistence type="predicted"/>
<dbReference type="Pfam" id="PF12728">
    <property type="entry name" value="HTH_17"/>
    <property type="match status" value="1"/>
</dbReference>
<dbReference type="Proteomes" id="UP001597460">
    <property type="component" value="Unassembled WGS sequence"/>
</dbReference>
<gene>
    <name evidence="2" type="ORF">ACFSVN_01455</name>
</gene>
<evidence type="ECO:0000313" key="2">
    <source>
        <dbReference type="EMBL" id="MFD2531106.1"/>
    </source>
</evidence>
<reference evidence="3" key="1">
    <citation type="journal article" date="2019" name="Int. J. Syst. Evol. Microbiol.">
        <title>The Global Catalogue of Microorganisms (GCM) 10K type strain sequencing project: providing services to taxonomists for standard genome sequencing and annotation.</title>
        <authorList>
            <consortium name="The Broad Institute Genomics Platform"/>
            <consortium name="The Broad Institute Genome Sequencing Center for Infectious Disease"/>
            <person name="Wu L."/>
            <person name="Ma J."/>
        </authorList>
    </citation>
    <scope>NUCLEOTIDE SEQUENCE [LARGE SCALE GENOMIC DNA]</scope>
    <source>
        <strain evidence="3">KCTC 52042</strain>
    </source>
</reference>
<dbReference type="RefSeq" id="WP_390297520.1">
    <property type="nucleotide sequence ID" value="NZ_JBHULI010000002.1"/>
</dbReference>
<protein>
    <submittedName>
        <fullName evidence="2">Helix-turn-helix domain-containing protein</fullName>
    </submittedName>
</protein>
<feature type="domain" description="Helix-turn-helix" evidence="1">
    <location>
        <begin position="10"/>
        <end position="57"/>
    </location>
</feature>
<dbReference type="EMBL" id="JBHULI010000002">
    <property type="protein sequence ID" value="MFD2531106.1"/>
    <property type="molecule type" value="Genomic_DNA"/>
</dbReference>
<sequence length="139" mass="16237">MPKQIGDLTLYSVDDLHEQLGISKMTLRTYLREGRIRGRKLGVSWYVTEEAIREYFDEPQPESGSTQTKKNKKKYRYIVQGINDLVSETEECETIDEVIQILNEQAIISLFQVRIVNRETDEITEIIKARDFLDKHANT</sequence>
<comment type="caution">
    <text evidence="2">The sequence shown here is derived from an EMBL/GenBank/DDBJ whole genome shotgun (WGS) entry which is preliminary data.</text>
</comment>
<name>A0ABW5JFS0_9BACT</name>